<dbReference type="SUPFAM" id="SSF51735">
    <property type="entry name" value="NAD(P)-binding Rossmann-fold domains"/>
    <property type="match status" value="1"/>
</dbReference>
<dbReference type="RefSeq" id="WP_155466849.1">
    <property type="nucleotide sequence ID" value="NZ_WNKY01000040.1"/>
</dbReference>
<dbReference type="EMBL" id="WNKY01000040">
    <property type="protein sequence ID" value="MTV40756.1"/>
    <property type="molecule type" value="Genomic_DNA"/>
</dbReference>
<dbReference type="Pfam" id="PF00107">
    <property type="entry name" value="ADH_zinc_N"/>
    <property type="match status" value="1"/>
</dbReference>
<protein>
    <submittedName>
        <fullName evidence="3">Zinc-binding dehydrogenase</fullName>
    </submittedName>
</protein>
<reference evidence="3 4" key="1">
    <citation type="submission" date="2019-11" db="EMBL/GenBank/DDBJ databases">
        <title>Type strains purchased from KCTC, JCM and DSMZ.</title>
        <authorList>
            <person name="Lu H."/>
        </authorList>
    </citation>
    <scope>NUCLEOTIDE SEQUENCE [LARGE SCALE GENOMIC DNA]</scope>
    <source>
        <strain evidence="3 4">KCTC 22382</strain>
    </source>
</reference>
<dbReference type="OrthoDB" id="9805663at2"/>
<evidence type="ECO:0000313" key="3">
    <source>
        <dbReference type="EMBL" id="MTV40756.1"/>
    </source>
</evidence>
<name>A0A6L6PNP7_9BURK</name>
<dbReference type="SUPFAM" id="SSF50129">
    <property type="entry name" value="GroES-like"/>
    <property type="match status" value="1"/>
</dbReference>
<dbReference type="GO" id="GO:0016628">
    <property type="term" value="F:oxidoreductase activity, acting on the CH-CH group of donors, NAD or NADP as acceptor"/>
    <property type="evidence" value="ECO:0007669"/>
    <property type="project" value="InterPro"/>
</dbReference>
<comment type="caution">
    <text evidence="3">The sequence shown here is derived from an EMBL/GenBank/DDBJ whole genome shotgun (WGS) entry which is preliminary data.</text>
</comment>
<sequence length="333" mass="35331">MINHLFRLKHRPSGAVKRSDFSFGSEEVRELVDGEVLVQIQYISLDPAMRGWMNASENSYMPPVAIGDVMRAIAAGKVVRSRSGYFAVGDHVTGLLGVQEYAISSGQGLFKVDASLAPLPLFLGTLGMTGMTAYFGLLDVGQPRPGDTVVVSGAAGAVGATVGQIAKIKGARVVGIAGGADKCRYLIDELGFDAAIDYKSESVAAALAQHCPNGVDVFFDNVGGEILDAVLGRLAMHARVVICGAISQYNNLEAAKGPANYLQIMVKRATLRGVMVSDYYPRAKEAITDMAGWIAAGKLKTREDVVPGLDTFPETFQKLFDGSNNGKLVLKVA</sequence>
<dbReference type="InterPro" id="IPR045010">
    <property type="entry name" value="MDR_fam"/>
</dbReference>
<feature type="domain" description="Enoyl reductase (ER)" evidence="2">
    <location>
        <begin position="17"/>
        <end position="330"/>
    </location>
</feature>
<accession>A0A6L6PNP7</accession>
<dbReference type="SMART" id="SM00829">
    <property type="entry name" value="PKS_ER"/>
    <property type="match status" value="1"/>
</dbReference>
<keyword evidence="4" id="KW-1185">Reference proteome</keyword>
<dbReference type="CDD" id="cd05288">
    <property type="entry name" value="PGDH"/>
    <property type="match status" value="1"/>
</dbReference>
<evidence type="ECO:0000259" key="2">
    <source>
        <dbReference type="SMART" id="SM00829"/>
    </source>
</evidence>
<evidence type="ECO:0000313" key="4">
    <source>
        <dbReference type="Proteomes" id="UP000475582"/>
    </source>
</evidence>
<evidence type="ECO:0000256" key="1">
    <source>
        <dbReference type="ARBA" id="ARBA00023002"/>
    </source>
</evidence>
<keyword evidence="1" id="KW-0560">Oxidoreductase</keyword>
<dbReference type="AlphaFoldDB" id="A0A6L6PNP7"/>
<dbReference type="Pfam" id="PF16884">
    <property type="entry name" value="ADH_N_2"/>
    <property type="match status" value="1"/>
</dbReference>
<dbReference type="FunFam" id="3.40.50.720:FF:000121">
    <property type="entry name" value="Prostaglandin reductase 2"/>
    <property type="match status" value="1"/>
</dbReference>
<proteinExistence type="predicted"/>
<dbReference type="InterPro" id="IPR013149">
    <property type="entry name" value="ADH-like_C"/>
</dbReference>
<organism evidence="3 4">
    <name type="scientific">Duganella radicis</name>
    <dbReference type="NCBI Taxonomy" id="551988"/>
    <lineage>
        <taxon>Bacteria</taxon>
        <taxon>Pseudomonadati</taxon>
        <taxon>Pseudomonadota</taxon>
        <taxon>Betaproteobacteria</taxon>
        <taxon>Burkholderiales</taxon>
        <taxon>Oxalobacteraceae</taxon>
        <taxon>Telluria group</taxon>
        <taxon>Duganella</taxon>
    </lineage>
</organism>
<dbReference type="InterPro" id="IPR020843">
    <property type="entry name" value="ER"/>
</dbReference>
<gene>
    <name evidence="3" type="ORF">GM676_24645</name>
</gene>
<dbReference type="InterPro" id="IPR036291">
    <property type="entry name" value="NAD(P)-bd_dom_sf"/>
</dbReference>
<dbReference type="PANTHER" id="PTHR43205:SF7">
    <property type="entry name" value="PROSTAGLANDIN REDUCTASE 1"/>
    <property type="match status" value="1"/>
</dbReference>
<dbReference type="Gene3D" id="3.40.50.720">
    <property type="entry name" value="NAD(P)-binding Rossmann-like Domain"/>
    <property type="match status" value="1"/>
</dbReference>
<dbReference type="InterPro" id="IPR011032">
    <property type="entry name" value="GroES-like_sf"/>
</dbReference>
<dbReference type="InterPro" id="IPR041694">
    <property type="entry name" value="ADH_N_2"/>
</dbReference>
<dbReference type="Gene3D" id="3.90.180.10">
    <property type="entry name" value="Medium-chain alcohol dehydrogenases, catalytic domain"/>
    <property type="match status" value="1"/>
</dbReference>
<dbReference type="Proteomes" id="UP000475582">
    <property type="component" value="Unassembled WGS sequence"/>
</dbReference>
<dbReference type="PANTHER" id="PTHR43205">
    <property type="entry name" value="PROSTAGLANDIN REDUCTASE"/>
    <property type="match status" value="1"/>
</dbReference>